<dbReference type="AlphaFoldDB" id="A0AAV3UNM3"/>
<evidence type="ECO:0000313" key="8">
    <source>
        <dbReference type="EMBL" id="GAA5061409.1"/>
    </source>
</evidence>
<comment type="caution">
    <text evidence="8">The sequence shown here is derived from an EMBL/GenBank/DDBJ whole genome shotgun (WGS) entry which is preliminary data.</text>
</comment>
<dbReference type="Gene3D" id="1.10.630.10">
    <property type="entry name" value="Cytochrome P450"/>
    <property type="match status" value="1"/>
</dbReference>
<evidence type="ECO:0000256" key="4">
    <source>
        <dbReference type="ARBA" id="ARBA00023002"/>
    </source>
</evidence>
<evidence type="ECO:0000256" key="5">
    <source>
        <dbReference type="ARBA" id="ARBA00023004"/>
    </source>
</evidence>
<evidence type="ECO:0000256" key="7">
    <source>
        <dbReference type="RuleBase" id="RU000461"/>
    </source>
</evidence>
<protein>
    <submittedName>
        <fullName evidence="8">Cytochrome P450</fullName>
    </submittedName>
</protein>
<dbReference type="InterPro" id="IPR002401">
    <property type="entry name" value="Cyt_P450_E_grp-I"/>
</dbReference>
<dbReference type="InterPro" id="IPR017972">
    <property type="entry name" value="Cyt_P450_CS"/>
</dbReference>
<keyword evidence="4 7" id="KW-0560">Oxidoreductase</keyword>
<keyword evidence="6 7" id="KW-0503">Monooxygenase</keyword>
<keyword evidence="3 7" id="KW-0479">Metal-binding</keyword>
<comment type="similarity">
    <text evidence="1 7">Belongs to the cytochrome P450 family.</text>
</comment>
<dbReference type="Pfam" id="PF00067">
    <property type="entry name" value="p450"/>
    <property type="match status" value="1"/>
</dbReference>
<organism evidence="8 9">
    <name type="scientific">Haladaptatus pallidirubidus</name>
    <dbReference type="NCBI Taxonomy" id="1008152"/>
    <lineage>
        <taxon>Archaea</taxon>
        <taxon>Methanobacteriati</taxon>
        <taxon>Methanobacteriota</taxon>
        <taxon>Stenosarchaea group</taxon>
        <taxon>Halobacteria</taxon>
        <taxon>Halobacteriales</taxon>
        <taxon>Haladaptataceae</taxon>
        <taxon>Haladaptatus</taxon>
    </lineage>
</organism>
<evidence type="ECO:0000256" key="3">
    <source>
        <dbReference type="ARBA" id="ARBA00022723"/>
    </source>
</evidence>
<dbReference type="InterPro" id="IPR001128">
    <property type="entry name" value="Cyt_P450"/>
</dbReference>
<evidence type="ECO:0000256" key="2">
    <source>
        <dbReference type="ARBA" id="ARBA00022617"/>
    </source>
</evidence>
<evidence type="ECO:0000313" key="9">
    <source>
        <dbReference type="Proteomes" id="UP001501729"/>
    </source>
</evidence>
<name>A0AAV3UNM3_9EURY</name>
<accession>A0AAV3UNM3</accession>
<dbReference type="PROSITE" id="PS00086">
    <property type="entry name" value="CYTOCHROME_P450"/>
    <property type="match status" value="1"/>
</dbReference>
<evidence type="ECO:0000256" key="1">
    <source>
        <dbReference type="ARBA" id="ARBA00010617"/>
    </source>
</evidence>
<dbReference type="EMBL" id="BAABKX010000019">
    <property type="protein sequence ID" value="GAA5061409.1"/>
    <property type="molecule type" value="Genomic_DNA"/>
</dbReference>
<evidence type="ECO:0000256" key="6">
    <source>
        <dbReference type="ARBA" id="ARBA00023033"/>
    </source>
</evidence>
<proteinExistence type="inferred from homology"/>
<keyword evidence="5 7" id="KW-0408">Iron</keyword>
<dbReference type="PANTHER" id="PTHR24291">
    <property type="entry name" value="CYTOCHROME P450 FAMILY 4"/>
    <property type="match status" value="1"/>
</dbReference>
<gene>
    <name evidence="8" type="ORF">GCM10025751_47660</name>
</gene>
<keyword evidence="9" id="KW-1185">Reference proteome</keyword>
<sequence>MVTEPELIEYVLMQNKEVFTIGRQQRETFNGIEDQAVTANSGDRWKRLRNGLQPAFAWENIQRYGSQMAERTVNHVDRWEADDRIDVLHEMRLLTLRILGDTLLGIDIEGDEEIVRNAADAFLDQTDPRRFGRLLPKWVPTPTQRRINHAVEDLDAYIAGVIADRSPGDDVGSVLLEAHERGDLTMAEVRDNMTALLLAGHDTSAVALTYAWYELSRHPEIRESLAEETENVIRNGSLSGDDFDALERTRNVIKETLRLYPPTWGVNREAIETVTLGGYELPAGTQVMMPQWVVHRDDRFWEQPETFDPSRWKRESNRPEYAYFPFSGGPRHCIGMRFARLELVVSLATMVHHVDLDVSVTEPLTFAPKISLQPEADIGAIVHKS</sequence>
<dbReference type="PANTHER" id="PTHR24291:SF50">
    <property type="entry name" value="BIFUNCTIONAL ALBAFLAVENONE MONOOXYGENASE_TERPENE SYNTHASE"/>
    <property type="match status" value="1"/>
</dbReference>
<dbReference type="InterPro" id="IPR050196">
    <property type="entry name" value="Cytochrome_P450_Monoox"/>
</dbReference>
<dbReference type="Proteomes" id="UP001501729">
    <property type="component" value="Unassembled WGS sequence"/>
</dbReference>
<dbReference type="InterPro" id="IPR036396">
    <property type="entry name" value="Cyt_P450_sf"/>
</dbReference>
<dbReference type="GO" id="GO:0005506">
    <property type="term" value="F:iron ion binding"/>
    <property type="evidence" value="ECO:0007669"/>
    <property type="project" value="InterPro"/>
</dbReference>
<dbReference type="GO" id="GO:0004497">
    <property type="term" value="F:monooxygenase activity"/>
    <property type="evidence" value="ECO:0007669"/>
    <property type="project" value="UniProtKB-KW"/>
</dbReference>
<dbReference type="PRINTS" id="PR00385">
    <property type="entry name" value="P450"/>
</dbReference>
<dbReference type="PRINTS" id="PR00463">
    <property type="entry name" value="EP450I"/>
</dbReference>
<dbReference type="GO" id="GO:0020037">
    <property type="term" value="F:heme binding"/>
    <property type="evidence" value="ECO:0007669"/>
    <property type="project" value="InterPro"/>
</dbReference>
<dbReference type="SUPFAM" id="SSF48264">
    <property type="entry name" value="Cytochrome P450"/>
    <property type="match status" value="1"/>
</dbReference>
<dbReference type="GO" id="GO:0016705">
    <property type="term" value="F:oxidoreductase activity, acting on paired donors, with incorporation or reduction of molecular oxygen"/>
    <property type="evidence" value="ECO:0007669"/>
    <property type="project" value="InterPro"/>
</dbReference>
<keyword evidence="2 7" id="KW-0349">Heme</keyword>
<reference evidence="8 9" key="1">
    <citation type="journal article" date="2019" name="Int. J. Syst. Evol. Microbiol.">
        <title>The Global Catalogue of Microorganisms (GCM) 10K type strain sequencing project: providing services to taxonomists for standard genome sequencing and annotation.</title>
        <authorList>
            <consortium name="The Broad Institute Genomics Platform"/>
            <consortium name="The Broad Institute Genome Sequencing Center for Infectious Disease"/>
            <person name="Wu L."/>
            <person name="Ma J."/>
        </authorList>
    </citation>
    <scope>NUCLEOTIDE SEQUENCE [LARGE SCALE GENOMIC DNA]</scope>
    <source>
        <strain evidence="8 9">JCM 17504</strain>
    </source>
</reference>